<comment type="caution">
    <text evidence="2">The sequence shown here is derived from an EMBL/GenBank/DDBJ whole genome shotgun (WGS) entry which is preliminary data.</text>
</comment>
<name>B0MVR7_9BACT</name>
<dbReference type="Proteomes" id="UP000005819">
    <property type="component" value="Unassembled WGS sequence"/>
</dbReference>
<dbReference type="InterPro" id="IPR000157">
    <property type="entry name" value="TIR_dom"/>
</dbReference>
<evidence type="ECO:0000259" key="1">
    <source>
        <dbReference type="Pfam" id="PF13676"/>
    </source>
</evidence>
<reference evidence="2" key="2">
    <citation type="submission" date="2013-09" db="EMBL/GenBank/DDBJ databases">
        <title>Draft genome sequence of Alistipes putredinis (DSM 17216).</title>
        <authorList>
            <person name="Sudarsanam P."/>
            <person name="Ley R."/>
            <person name="Guruge J."/>
            <person name="Turnbaugh P.J."/>
            <person name="Mahowald M."/>
            <person name="Liep D."/>
            <person name="Gordon J."/>
        </authorList>
    </citation>
    <scope>NUCLEOTIDE SEQUENCE</scope>
    <source>
        <strain evidence="2">DSM 17216</strain>
    </source>
</reference>
<dbReference type="HOGENOM" id="CLU_115440_0_0_10"/>
<organism evidence="2 3">
    <name type="scientific">Alistipes putredinis DSM 17216</name>
    <dbReference type="NCBI Taxonomy" id="445970"/>
    <lineage>
        <taxon>Bacteria</taxon>
        <taxon>Pseudomonadati</taxon>
        <taxon>Bacteroidota</taxon>
        <taxon>Bacteroidia</taxon>
        <taxon>Bacteroidales</taxon>
        <taxon>Rikenellaceae</taxon>
        <taxon>Alistipes</taxon>
    </lineage>
</organism>
<dbReference type="GO" id="GO:0007165">
    <property type="term" value="P:signal transduction"/>
    <property type="evidence" value="ECO:0007669"/>
    <property type="project" value="InterPro"/>
</dbReference>
<evidence type="ECO:0000313" key="2">
    <source>
        <dbReference type="EMBL" id="EDS04120.1"/>
    </source>
</evidence>
<keyword evidence="3" id="KW-1185">Reference proteome</keyword>
<dbReference type="Pfam" id="PF13676">
    <property type="entry name" value="TIR_2"/>
    <property type="match status" value="1"/>
</dbReference>
<dbReference type="EMBL" id="ABFK02000017">
    <property type="protein sequence ID" value="EDS04120.1"/>
    <property type="molecule type" value="Genomic_DNA"/>
</dbReference>
<protein>
    <recommendedName>
        <fullName evidence="1">TIR domain-containing protein</fullName>
    </recommendedName>
</protein>
<feature type="domain" description="TIR" evidence="1">
    <location>
        <begin position="45"/>
        <end position="146"/>
    </location>
</feature>
<evidence type="ECO:0000313" key="3">
    <source>
        <dbReference type="Proteomes" id="UP000005819"/>
    </source>
</evidence>
<reference evidence="2" key="1">
    <citation type="submission" date="2007-10" db="EMBL/GenBank/DDBJ databases">
        <authorList>
            <person name="Fulton L."/>
            <person name="Clifton S."/>
            <person name="Fulton B."/>
            <person name="Xu J."/>
            <person name="Minx P."/>
            <person name="Pepin K.H."/>
            <person name="Johnson M."/>
            <person name="Thiruvilangam P."/>
            <person name="Bhonagiri V."/>
            <person name="Nash W.E."/>
            <person name="Mardis E.R."/>
            <person name="Wilson R.K."/>
        </authorList>
    </citation>
    <scope>NUCLEOTIDE SEQUENCE [LARGE SCALE GENOMIC DNA]</scope>
    <source>
        <strain evidence="2">DSM 17216</strain>
    </source>
</reference>
<dbReference type="Gene3D" id="3.40.50.10140">
    <property type="entry name" value="Toll/interleukin-1 receptor homology (TIR) domain"/>
    <property type="match status" value="1"/>
</dbReference>
<dbReference type="SUPFAM" id="SSF52200">
    <property type="entry name" value="Toll/Interleukin receptor TIR domain"/>
    <property type="match status" value="1"/>
</dbReference>
<accession>B0MVR7</accession>
<proteinExistence type="predicted"/>
<gene>
    <name evidence="2" type="ORF">ALIPUT_01183</name>
</gene>
<dbReference type="InterPro" id="IPR035897">
    <property type="entry name" value="Toll_tir_struct_dom_sf"/>
</dbReference>
<sequence length="186" mass="21674">MKEESNMKYFSEAYFRNIAYSTPLYEQRTYSDNLQGASLYKQFDIFLSYNISDLNVVKGIYYTLSKMGLQVYLDCIVDVDLKRNETNKDTAKRLQKRLMSSKSLIYAQSPEAGRSNWMPWELGVVDGHTGKCMIMPVTKDAQHASPQREYLLLYPYIMPYGIEGQMRVFTESYPYSGEDLSSYIRK</sequence>
<dbReference type="AlphaFoldDB" id="B0MVR7"/>